<dbReference type="AlphaFoldDB" id="A0A160U1P7"/>
<proteinExistence type="predicted"/>
<name>A0A160U1P7_9ZZZZ</name>
<sequence length="235" mass="26158">MKSPFPLAVHSLTRFWWDAADYLASVAQKRLGLWPVPAKPFLPRAEFEELAGRVSFLEAILRRLFCLAALELGPLPPPTATVRVEPDTAKPTSRAGTAHASEPARPSTRRAIPRFRLIEATKATPATPPRARFRTGPRIRFLDEETPVDLRDYPASPTDILPAGKLVRRLLAVNHALDHAADYVARMRQIMVSAGPVLKRAVPPVFKTRKLRHLQQDSACQLHAATWDFLSPDTS</sequence>
<feature type="region of interest" description="Disordered" evidence="1">
    <location>
        <begin position="78"/>
        <end position="107"/>
    </location>
</feature>
<accession>A0A160U1P7</accession>
<gene>
    <name evidence="2" type="ORF">MGWOODY_Hyp1113</name>
</gene>
<evidence type="ECO:0000313" key="2">
    <source>
        <dbReference type="EMBL" id="CUS57511.1"/>
    </source>
</evidence>
<organism evidence="2">
    <name type="scientific">hydrothermal vent metagenome</name>
    <dbReference type="NCBI Taxonomy" id="652676"/>
    <lineage>
        <taxon>unclassified sequences</taxon>
        <taxon>metagenomes</taxon>
        <taxon>ecological metagenomes</taxon>
    </lineage>
</organism>
<protein>
    <submittedName>
        <fullName evidence="2">Uncharacterized protein</fullName>
    </submittedName>
</protein>
<reference evidence="2" key="1">
    <citation type="submission" date="2015-10" db="EMBL/GenBank/DDBJ databases">
        <authorList>
            <person name="Gilbert D.G."/>
        </authorList>
    </citation>
    <scope>NUCLEOTIDE SEQUENCE</scope>
</reference>
<dbReference type="EMBL" id="CZQD01000044">
    <property type="protein sequence ID" value="CUS57511.1"/>
    <property type="molecule type" value="Genomic_DNA"/>
</dbReference>
<evidence type="ECO:0000256" key="1">
    <source>
        <dbReference type="SAM" id="MobiDB-lite"/>
    </source>
</evidence>